<proteinExistence type="predicted"/>
<dbReference type="InterPro" id="IPR024534">
    <property type="entry name" value="JetD_C"/>
</dbReference>
<protein>
    <recommendedName>
        <fullName evidence="5">Wadjet protein JetD C-terminal domain-containing protein</fullName>
    </recommendedName>
</protein>
<dbReference type="InterPro" id="IPR014544">
    <property type="entry name" value="UCP028408"/>
</dbReference>
<gene>
    <name evidence="3" type="ORF">CBM2587_A10285</name>
</gene>
<evidence type="ECO:0000313" key="3">
    <source>
        <dbReference type="EMBL" id="SOY41329.1"/>
    </source>
</evidence>
<name>A0A975WRK4_9BURK</name>
<reference evidence="3 4" key="1">
    <citation type="submission" date="2018-01" db="EMBL/GenBank/DDBJ databases">
        <authorList>
            <person name="Clerissi C."/>
        </authorList>
    </citation>
    <scope>NUCLEOTIDE SEQUENCE [LARGE SCALE GENOMIC DNA]</scope>
    <source>
        <strain evidence="3">Cupriavidus sp. LMG 19464</strain>
    </source>
</reference>
<evidence type="ECO:0000259" key="2">
    <source>
        <dbReference type="Pfam" id="PF11795"/>
    </source>
</evidence>
<dbReference type="Pfam" id="PF09983">
    <property type="entry name" value="JetD_C"/>
    <property type="match status" value="1"/>
</dbReference>
<dbReference type="PIRSF" id="PIRSF028408">
    <property type="entry name" value="UCP028408"/>
    <property type="match status" value="1"/>
</dbReference>
<dbReference type="Pfam" id="PF11795">
    <property type="entry name" value="DUF3322"/>
    <property type="match status" value="1"/>
</dbReference>
<accession>A0A975WRK4</accession>
<evidence type="ECO:0000313" key="4">
    <source>
        <dbReference type="Proteomes" id="UP000256780"/>
    </source>
</evidence>
<dbReference type="EMBL" id="OFSQ01000001">
    <property type="protein sequence ID" value="SOY41329.1"/>
    <property type="molecule type" value="Genomic_DNA"/>
</dbReference>
<evidence type="ECO:0000259" key="1">
    <source>
        <dbReference type="Pfam" id="PF09983"/>
    </source>
</evidence>
<evidence type="ECO:0008006" key="5">
    <source>
        <dbReference type="Google" id="ProtNLM"/>
    </source>
</evidence>
<dbReference type="Proteomes" id="UP000256780">
    <property type="component" value="Chromosome CBM2587_a"/>
</dbReference>
<feature type="domain" description="DUF3322" evidence="2">
    <location>
        <begin position="5"/>
        <end position="171"/>
    </location>
</feature>
<comment type="caution">
    <text evidence="3">The sequence shown here is derived from an EMBL/GenBank/DDBJ whole genome shotgun (WGS) entry which is preliminary data.</text>
</comment>
<dbReference type="InterPro" id="IPR024537">
    <property type="entry name" value="DUF3322"/>
</dbReference>
<sequence>MGAVEGSWPKSVAVRSPSDRVAAAAPAAMRAWLSAWAAFDNGYQSAERRIRVVWRSVNWRVMGNVSLPEKILFEDADAVAACAGVSRSWEVLSRRWRSLCEVFPSVAGRRDCVKAAIIVGGWAEADFERLLSFLAWCERNPASGVYLRQLPVNGIHTKWVEARGGVIVPLLQAVMGEGGDLYQLLGVKRLPDTVRMRLLDPSLREQFGGAEDLQMPVAQWSASFKRPPKRLLIVENLATGLAIPDMQEAVVAMGLGNNGTVLEGIAWAHQARILYWGDIDTWGLHILSRVRGVFPRLQSVLMTESVLESHKDLWTEEVSQETRAASHLTDEESRLLADLQNGRWGERIRLEQERVNWASAVEELGRRWVTPVIPY</sequence>
<feature type="domain" description="Wadjet protein JetD C-terminal" evidence="1">
    <location>
        <begin position="187"/>
        <end position="364"/>
    </location>
</feature>
<dbReference type="AlphaFoldDB" id="A0A975WRK4"/>
<organism evidence="3 4">
    <name type="scientific">Cupriavidus taiwanensis</name>
    <dbReference type="NCBI Taxonomy" id="164546"/>
    <lineage>
        <taxon>Bacteria</taxon>
        <taxon>Pseudomonadati</taxon>
        <taxon>Pseudomonadota</taxon>
        <taxon>Betaproteobacteria</taxon>
        <taxon>Burkholderiales</taxon>
        <taxon>Burkholderiaceae</taxon>
        <taxon>Cupriavidus</taxon>
    </lineage>
</organism>